<comment type="caution">
    <text evidence="2">The sequence shown here is derived from an EMBL/GenBank/DDBJ whole genome shotgun (WGS) entry which is preliminary data.</text>
</comment>
<organism evidence="2 3">
    <name type="scientific">Sphingobacterium yanglingense</name>
    <dbReference type="NCBI Taxonomy" id="1437280"/>
    <lineage>
        <taxon>Bacteria</taxon>
        <taxon>Pseudomonadati</taxon>
        <taxon>Bacteroidota</taxon>
        <taxon>Sphingobacteriia</taxon>
        <taxon>Sphingobacteriales</taxon>
        <taxon>Sphingobacteriaceae</taxon>
        <taxon>Sphingobacterium</taxon>
    </lineage>
</organism>
<dbReference type="RefSeq" id="WP_133583488.1">
    <property type="nucleotide sequence ID" value="NZ_SNYV01000011.1"/>
</dbReference>
<sequence>MPFYRGSASTSLQSNLMSPGKLLTIADGSTTVQSNRVYELSEAKGSSDKGYGYNDLMLNESMSSQGSVGHLADTKCHAGPAWRTKE</sequence>
<feature type="region of interest" description="Disordered" evidence="1">
    <location>
        <begin position="66"/>
        <end position="86"/>
    </location>
</feature>
<dbReference type="EMBL" id="SNYV01000011">
    <property type="protein sequence ID" value="TDQ79719.1"/>
    <property type="molecule type" value="Genomic_DNA"/>
</dbReference>
<dbReference type="Proteomes" id="UP000295292">
    <property type="component" value="Unassembled WGS sequence"/>
</dbReference>
<evidence type="ECO:0000313" key="2">
    <source>
        <dbReference type="EMBL" id="TDQ79719.1"/>
    </source>
</evidence>
<protein>
    <submittedName>
        <fullName evidence="2">Uncharacterized protein</fullName>
    </submittedName>
</protein>
<keyword evidence="3" id="KW-1185">Reference proteome</keyword>
<reference evidence="2 3" key="1">
    <citation type="submission" date="2019-03" db="EMBL/GenBank/DDBJ databases">
        <title>Genomic Encyclopedia of Archaeal and Bacterial Type Strains, Phase II (KMG-II): from individual species to whole genera.</title>
        <authorList>
            <person name="Goeker M."/>
        </authorList>
    </citation>
    <scope>NUCLEOTIDE SEQUENCE [LARGE SCALE GENOMIC DNA]</scope>
    <source>
        <strain evidence="2 3">DSM 28353</strain>
    </source>
</reference>
<evidence type="ECO:0000313" key="3">
    <source>
        <dbReference type="Proteomes" id="UP000295292"/>
    </source>
</evidence>
<gene>
    <name evidence="2" type="ORF">CLV99_1167</name>
</gene>
<evidence type="ECO:0000256" key="1">
    <source>
        <dbReference type="SAM" id="MobiDB-lite"/>
    </source>
</evidence>
<proteinExistence type="predicted"/>
<accession>A0A4V3DE53</accession>
<name>A0A4V3DE53_9SPHI</name>
<dbReference type="AlphaFoldDB" id="A0A4V3DE53"/>